<organism evidence="2 3">
    <name type="scientific">Bifidobacterium dentium ATCC 27679</name>
    <dbReference type="NCBI Taxonomy" id="871562"/>
    <lineage>
        <taxon>Bacteria</taxon>
        <taxon>Bacillati</taxon>
        <taxon>Actinomycetota</taxon>
        <taxon>Actinomycetes</taxon>
        <taxon>Bifidobacteriales</taxon>
        <taxon>Bifidobacteriaceae</taxon>
        <taxon>Bifidobacterium</taxon>
    </lineage>
</organism>
<dbReference type="HOGENOM" id="CLU_1674502_0_0_11"/>
<evidence type="ECO:0000313" key="2">
    <source>
        <dbReference type="EMBL" id="EFM41769.1"/>
    </source>
</evidence>
<dbReference type="AlphaFoldDB" id="E0Q7Q4"/>
<evidence type="ECO:0000256" key="1">
    <source>
        <dbReference type="SAM" id="MobiDB-lite"/>
    </source>
</evidence>
<accession>E0Q7Q4</accession>
<reference evidence="2 3" key="1">
    <citation type="submission" date="2010-08" db="EMBL/GenBank/DDBJ databases">
        <authorList>
            <person name="Muzny D."/>
            <person name="Qin X."/>
            <person name="Deng J."/>
            <person name="Jiang H."/>
            <person name="Liu Y."/>
            <person name="Qu J."/>
            <person name="Song X.-Z."/>
            <person name="Zhang L."/>
            <person name="Thornton R."/>
            <person name="Coyle M."/>
            <person name="Francisco L."/>
            <person name="Jackson L."/>
            <person name="Javaid M."/>
            <person name="Korchina V."/>
            <person name="Kovar C."/>
            <person name="Mata R."/>
            <person name="Mathew T."/>
            <person name="Ngo R."/>
            <person name="Nguyen L."/>
            <person name="Nguyen N."/>
            <person name="Okwuonu G."/>
            <person name="Ongeri F."/>
            <person name="Pham C."/>
            <person name="Simmons D."/>
            <person name="Wilczek-Boney K."/>
            <person name="Hale W."/>
            <person name="Jakkamsetti A."/>
            <person name="Pham P."/>
            <person name="Ruth R."/>
            <person name="San Lucas F."/>
            <person name="Warren J."/>
            <person name="Zhang J."/>
            <person name="Zhao Z."/>
            <person name="Zhou C."/>
            <person name="Zhu D."/>
            <person name="Lee S."/>
            <person name="Bess C."/>
            <person name="Blankenburg K."/>
            <person name="Forbes L."/>
            <person name="Fu Q."/>
            <person name="Gubbala S."/>
            <person name="Hirani K."/>
            <person name="Jayaseelan J.C."/>
            <person name="Lara F."/>
            <person name="Munidasa M."/>
            <person name="Palculict T."/>
            <person name="Patil S."/>
            <person name="Pu L.-L."/>
            <person name="Saada N."/>
            <person name="Tang L."/>
            <person name="Weissenberger G."/>
            <person name="Zhu Y."/>
            <person name="Hemphill L."/>
            <person name="Shang Y."/>
            <person name="Youmans B."/>
            <person name="Ayvaz T."/>
            <person name="Ross M."/>
            <person name="Santibanez J."/>
            <person name="Aqrawi P."/>
            <person name="Gross S."/>
            <person name="Joshi V."/>
            <person name="Fowler G."/>
            <person name="Nazareth L."/>
            <person name="Reid J."/>
            <person name="Worley K."/>
            <person name="Petrosino J."/>
            <person name="Highlander S."/>
            <person name="Gibbs R."/>
        </authorList>
    </citation>
    <scope>NUCLEOTIDE SEQUENCE [LARGE SCALE GENOMIC DNA]</scope>
    <source>
        <strain evidence="2 3">ATCC 27679</strain>
    </source>
</reference>
<feature type="compositionally biased region" description="Basic and acidic residues" evidence="1">
    <location>
        <begin position="122"/>
        <end position="131"/>
    </location>
</feature>
<name>E0Q7Q4_9BIFI</name>
<sequence length="157" mass="17271">MFEEKRSTALSGKSDDMLYVELRADRDCDRDFGESILQAARLVARLQDPSASDEDLMKLQVDWKNPNTPSSSMSADAFSKLASSIDSFANSEVGMTRAGLSRSEIVRLKADQRKAQANQTLDRIRNARQEQNDATGQEGDVNGPEQPEPDTGTTQTA</sequence>
<protein>
    <submittedName>
        <fullName evidence="2">Uncharacterized protein</fullName>
    </submittedName>
</protein>
<gene>
    <name evidence="2" type="ORF">HMPREF0168_1162</name>
</gene>
<comment type="caution">
    <text evidence="2">The sequence shown here is derived from an EMBL/GenBank/DDBJ whole genome shotgun (WGS) entry which is preliminary data.</text>
</comment>
<dbReference type="EMBL" id="AEEQ01000009">
    <property type="protein sequence ID" value="EFM41769.1"/>
    <property type="molecule type" value="Genomic_DNA"/>
</dbReference>
<feature type="region of interest" description="Disordered" evidence="1">
    <location>
        <begin position="110"/>
        <end position="157"/>
    </location>
</feature>
<proteinExistence type="predicted"/>
<evidence type="ECO:0000313" key="3">
    <source>
        <dbReference type="Proteomes" id="UP000003323"/>
    </source>
</evidence>
<dbReference type="Proteomes" id="UP000003323">
    <property type="component" value="Unassembled WGS sequence"/>
</dbReference>